<gene>
    <name evidence="4" type="ORF">SGLAU_12955</name>
</gene>
<evidence type="ECO:0000256" key="2">
    <source>
        <dbReference type="ARBA" id="ARBA00022723"/>
    </source>
</evidence>
<reference evidence="5" key="1">
    <citation type="journal article" date="2015" name="J. Biotechnol.">
        <title>Complete genome sequence of the actinobacterium Streptomyces glaucescens GLA.O (DSM 40922) consisting of a linear chromosome and one linear plasmid.</title>
        <authorList>
            <person name="Ortseifen V."/>
            <person name="Winkler A."/>
            <person name="Albersmeier A."/>
            <person name="Wendler S."/>
            <person name="Puhler A."/>
            <person name="Kalinowski J."/>
            <person name="Ruckert C."/>
        </authorList>
    </citation>
    <scope>NUCLEOTIDE SEQUENCE [LARGE SCALE GENOMIC DNA]</scope>
    <source>
        <strain evidence="5">DSM 40922 / GLA O</strain>
    </source>
</reference>
<evidence type="ECO:0000313" key="5">
    <source>
        <dbReference type="Proteomes" id="UP000029482"/>
    </source>
</evidence>
<dbReference type="SUPFAM" id="SSF56529">
    <property type="entry name" value="FAH"/>
    <property type="match status" value="1"/>
</dbReference>
<dbReference type="OrthoDB" id="2273115at2"/>
<dbReference type="KEGG" id="sgu:SGLAU_12955"/>
<evidence type="ECO:0000259" key="3">
    <source>
        <dbReference type="Pfam" id="PF01557"/>
    </source>
</evidence>
<dbReference type="PANTHER" id="PTHR42796:SF4">
    <property type="entry name" value="FUMARYLACETOACETATE HYDROLASE DOMAIN-CONTAINING PROTEIN 2A"/>
    <property type="match status" value="1"/>
</dbReference>
<dbReference type="Pfam" id="PF01557">
    <property type="entry name" value="FAA_hydrolase"/>
    <property type="match status" value="1"/>
</dbReference>
<keyword evidence="2" id="KW-0479">Metal-binding</keyword>
<dbReference type="InterPro" id="IPR051121">
    <property type="entry name" value="FAH"/>
</dbReference>
<sequence>MKLLRVGTAGAERPALLDTDGNLRDLSDVVPDIDGALLADDAAMARVRAAAEVGDLPVLDAAGVRIGAPVGRIGKVVCIGLNYHDHAQETGARPPAEPVVFLKAADTVVGPNDTVLVPRGSVRTDWEVELAAVIGRTARYLDSPEDGLAHVAGYAVAHDVSEREFQMDRGGTWDKGKNCETFNPLGPWLVTADEVPDPQKLGLRLWVNGELKQDGSTAEQIFSVGEVVRYLSHFMTLYPGDVVSTGTPAGVAFGQPEPKPYLRPGDVVELEIDGLGRQRQELRGA</sequence>
<organism evidence="4 5">
    <name type="scientific">Streptomyces glaucescens</name>
    <dbReference type="NCBI Taxonomy" id="1907"/>
    <lineage>
        <taxon>Bacteria</taxon>
        <taxon>Bacillati</taxon>
        <taxon>Actinomycetota</taxon>
        <taxon>Actinomycetes</taxon>
        <taxon>Kitasatosporales</taxon>
        <taxon>Streptomycetaceae</taxon>
        <taxon>Streptomyces</taxon>
    </lineage>
</organism>
<dbReference type="GO" id="GO:0046872">
    <property type="term" value="F:metal ion binding"/>
    <property type="evidence" value="ECO:0007669"/>
    <property type="project" value="UniProtKB-KW"/>
</dbReference>
<proteinExistence type="inferred from homology"/>
<keyword evidence="4" id="KW-0456">Lyase</keyword>
<keyword evidence="5" id="KW-1185">Reference proteome</keyword>
<dbReference type="GO" id="GO:0044281">
    <property type="term" value="P:small molecule metabolic process"/>
    <property type="evidence" value="ECO:0007669"/>
    <property type="project" value="UniProtKB-ARBA"/>
</dbReference>
<dbReference type="Gene3D" id="3.90.850.10">
    <property type="entry name" value="Fumarylacetoacetase-like, C-terminal domain"/>
    <property type="match status" value="1"/>
</dbReference>
<dbReference type="InterPro" id="IPR011234">
    <property type="entry name" value="Fumarylacetoacetase-like_C"/>
</dbReference>
<name>A0A089X5X2_STRGA</name>
<accession>A0A089X5X2</accession>
<dbReference type="PANTHER" id="PTHR42796">
    <property type="entry name" value="FUMARYLACETOACETATE HYDROLASE DOMAIN-CONTAINING PROTEIN 2A-RELATED"/>
    <property type="match status" value="1"/>
</dbReference>
<dbReference type="FunFam" id="3.90.850.10:FF:000012">
    <property type="entry name" value="Putative 2-hydroxyhepta-2,4-diene-1,7-dioate isomerase"/>
    <property type="match status" value="1"/>
</dbReference>
<dbReference type="EC" id="4.3.2.3" evidence="4"/>
<dbReference type="EMBL" id="CP009438">
    <property type="protein sequence ID" value="AIR98583.1"/>
    <property type="molecule type" value="Genomic_DNA"/>
</dbReference>
<feature type="domain" description="Fumarylacetoacetase-like C-terminal" evidence="3">
    <location>
        <begin position="75"/>
        <end position="281"/>
    </location>
</feature>
<dbReference type="eggNOG" id="COG0179">
    <property type="taxonomic scope" value="Bacteria"/>
</dbReference>
<dbReference type="AlphaFoldDB" id="A0A089X5X2"/>
<dbReference type="HOGENOM" id="CLU_028458_3_4_11"/>
<dbReference type="RefSeq" id="WP_043501160.1">
    <property type="nucleotide sequence ID" value="NZ_CP009438.1"/>
</dbReference>
<evidence type="ECO:0000313" key="4">
    <source>
        <dbReference type="EMBL" id="AIR98583.1"/>
    </source>
</evidence>
<comment type="similarity">
    <text evidence="1">Belongs to the FAH family.</text>
</comment>
<dbReference type="InterPro" id="IPR036663">
    <property type="entry name" value="Fumarylacetoacetase_C_sf"/>
</dbReference>
<dbReference type="GO" id="GO:0050385">
    <property type="term" value="F:ureidoglycolate lyase activity"/>
    <property type="evidence" value="ECO:0007669"/>
    <property type="project" value="UniProtKB-EC"/>
</dbReference>
<dbReference type="STRING" id="1907.SGLAU_12955"/>
<evidence type="ECO:0000256" key="1">
    <source>
        <dbReference type="ARBA" id="ARBA00010211"/>
    </source>
</evidence>
<dbReference type="Proteomes" id="UP000029482">
    <property type="component" value="Chromosome"/>
</dbReference>
<protein>
    <submittedName>
        <fullName evidence="4">Ureidoglycolate lyase</fullName>
        <ecNumber evidence="4">4.3.2.3</ecNumber>
    </submittedName>
</protein>